<proteinExistence type="predicted"/>
<reference evidence="1" key="1">
    <citation type="submission" date="2021-05" db="EMBL/GenBank/DDBJ databases">
        <authorList>
            <person name="Stam R."/>
        </authorList>
    </citation>
    <scope>NUCLEOTIDE SEQUENCE</scope>
    <source>
        <strain evidence="1">CS162</strain>
    </source>
</reference>
<dbReference type="EMBL" id="CAJRGZ010000023">
    <property type="protein sequence ID" value="CAG5179152.1"/>
    <property type="molecule type" value="Genomic_DNA"/>
</dbReference>
<organism evidence="1 2">
    <name type="scientific">Alternaria atra</name>
    <dbReference type="NCBI Taxonomy" id="119953"/>
    <lineage>
        <taxon>Eukaryota</taxon>
        <taxon>Fungi</taxon>
        <taxon>Dikarya</taxon>
        <taxon>Ascomycota</taxon>
        <taxon>Pezizomycotina</taxon>
        <taxon>Dothideomycetes</taxon>
        <taxon>Pleosporomycetidae</taxon>
        <taxon>Pleosporales</taxon>
        <taxon>Pleosporineae</taxon>
        <taxon>Pleosporaceae</taxon>
        <taxon>Alternaria</taxon>
        <taxon>Alternaria sect. Ulocladioides</taxon>
    </lineage>
</organism>
<name>A0A8J2IDR9_9PLEO</name>
<accession>A0A8J2IDR9</accession>
<sequence>MVLLITTPIAHSSYIIRHKARRESARVPNTAPVTVHYYKNLLRLSVGSAMHQSNLLYAPPTHDKQSTCTPLHLA</sequence>
<protein>
    <submittedName>
        <fullName evidence="1">Uncharacterized protein</fullName>
    </submittedName>
</protein>
<dbReference type="GeneID" id="67021238"/>
<keyword evidence="2" id="KW-1185">Reference proteome</keyword>
<evidence type="ECO:0000313" key="1">
    <source>
        <dbReference type="EMBL" id="CAG5179152.1"/>
    </source>
</evidence>
<dbReference type="AlphaFoldDB" id="A0A8J2IDR9"/>
<evidence type="ECO:0000313" key="2">
    <source>
        <dbReference type="Proteomes" id="UP000676310"/>
    </source>
</evidence>
<comment type="caution">
    <text evidence="1">The sequence shown here is derived from an EMBL/GenBank/DDBJ whole genome shotgun (WGS) entry which is preliminary data.</text>
</comment>
<dbReference type="Proteomes" id="UP000676310">
    <property type="component" value="Unassembled WGS sequence"/>
</dbReference>
<dbReference type="RefSeq" id="XP_043172627.1">
    <property type="nucleotide sequence ID" value="XM_043316692.1"/>
</dbReference>
<gene>
    <name evidence="1" type="ORF">ALTATR162_LOCUS9059</name>
</gene>